<reference evidence="1 2" key="1">
    <citation type="submission" date="2019-05" db="EMBL/GenBank/DDBJ databases">
        <title>We sequenced the genome of Paenibacillus hemerocallicola KCTC 33185 for further insight into its adaptation and study the phylogeny of Paenibacillus.</title>
        <authorList>
            <person name="Narsing Rao M.P."/>
        </authorList>
    </citation>
    <scope>NUCLEOTIDE SEQUENCE [LARGE SCALE GENOMIC DNA]</scope>
    <source>
        <strain evidence="1 2">KCTC 33185</strain>
    </source>
</reference>
<dbReference type="AlphaFoldDB" id="A0A5C4TDL1"/>
<evidence type="ECO:0000313" key="2">
    <source>
        <dbReference type="Proteomes" id="UP000307943"/>
    </source>
</evidence>
<sequence>MTKRKILLIIGTMTIVLTRVRMLWIALQSSPEHPRAVQGVLDMRGRHGLGMDEGTNRNVLAIRSECKRGIGLPNTERRLMQQYDQSAYREPAGSRHDGHVQGVQIMQPADFRLRKG</sequence>
<accession>A0A5C4TDL1</accession>
<dbReference type="RefSeq" id="WP_139601236.1">
    <property type="nucleotide sequence ID" value="NZ_VDCQ01000006.1"/>
</dbReference>
<name>A0A5C4TDL1_9BACL</name>
<gene>
    <name evidence="1" type="ORF">FE784_06010</name>
</gene>
<comment type="caution">
    <text evidence="1">The sequence shown here is derived from an EMBL/GenBank/DDBJ whole genome shotgun (WGS) entry which is preliminary data.</text>
</comment>
<dbReference type="EMBL" id="VDCQ01000006">
    <property type="protein sequence ID" value="TNJ67101.1"/>
    <property type="molecule type" value="Genomic_DNA"/>
</dbReference>
<keyword evidence="2" id="KW-1185">Reference proteome</keyword>
<evidence type="ECO:0000313" key="1">
    <source>
        <dbReference type="EMBL" id="TNJ67101.1"/>
    </source>
</evidence>
<dbReference type="Proteomes" id="UP000307943">
    <property type="component" value="Unassembled WGS sequence"/>
</dbReference>
<organism evidence="1 2">
    <name type="scientific">Paenibacillus hemerocallicola</name>
    <dbReference type="NCBI Taxonomy" id="1172614"/>
    <lineage>
        <taxon>Bacteria</taxon>
        <taxon>Bacillati</taxon>
        <taxon>Bacillota</taxon>
        <taxon>Bacilli</taxon>
        <taxon>Bacillales</taxon>
        <taxon>Paenibacillaceae</taxon>
        <taxon>Paenibacillus</taxon>
    </lineage>
</organism>
<protein>
    <submittedName>
        <fullName evidence="1">Uncharacterized protein</fullName>
    </submittedName>
</protein>
<proteinExistence type="predicted"/>